<dbReference type="GO" id="GO:0046686">
    <property type="term" value="P:response to cadmium ion"/>
    <property type="evidence" value="ECO:0007669"/>
    <property type="project" value="UniProtKB-KW"/>
</dbReference>
<dbReference type="Gene3D" id="2.40.30.170">
    <property type="match status" value="1"/>
</dbReference>
<dbReference type="Pfam" id="PF25954">
    <property type="entry name" value="Beta-barrel_RND_2"/>
    <property type="match status" value="1"/>
</dbReference>
<feature type="region of interest" description="Disordered" evidence="7">
    <location>
        <begin position="1"/>
        <end position="44"/>
    </location>
</feature>
<comment type="caution">
    <text evidence="11">The sequence shown here is derived from an EMBL/GenBank/DDBJ whole genome shotgun (WGS) entry which is preliminary data.</text>
</comment>
<comment type="function">
    <text evidence="5">CzcA and CzcB together would act in zinc efflux nearly as effectively as the complete czc efflux system (CzcABC). The CzcB protein is thought to funnel zinc cations to the CzcA transport protein.</text>
</comment>
<organism evidence="11 12">
    <name type="scientific">Rhodoplanes serenus</name>
    <dbReference type="NCBI Taxonomy" id="200615"/>
    <lineage>
        <taxon>Bacteria</taxon>
        <taxon>Pseudomonadati</taxon>
        <taxon>Pseudomonadota</taxon>
        <taxon>Alphaproteobacteria</taxon>
        <taxon>Hyphomicrobiales</taxon>
        <taxon>Nitrobacteraceae</taxon>
        <taxon>Rhodoplanes</taxon>
    </lineage>
</organism>
<proteinExistence type="inferred from homology"/>
<feature type="domain" description="CzcB-like C-terminal circularly permuted SH3-like" evidence="10">
    <location>
        <begin position="418"/>
        <end position="455"/>
    </location>
</feature>
<dbReference type="Gene3D" id="1.20.1600.10">
    <property type="entry name" value="Outer membrane efflux proteins (OEP)"/>
    <property type="match status" value="1"/>
</dbReference>
<keyword evidence="8" id="KW-1133">Transmembrane helix</keyword>
<dbReference type="SUPFAM" id="SSF111369">
    <property type="entry name" value="HlyD-like secretion proteins"/>
    <property type="match status" value="1"/>
</dbReference>
<gene>
    <name evidence="11" type="ORF">GJ689_01210</name>
</gene>
<evidence type="ECO:0000256" key="5">
    <source>
        <dbReference type="ARBA" id="ARBA00058766"/>
    </source>
</evidence>
<dbReference type="InterPro" id="IPR006143">
    <property type="entry name" value="RND_pump_MFP"/>
</dbReference>
<dbReference type="EMBL" id="WNKV01000001">
    <property type="protein sequence ID" value="MTW14836.1"/>
    <property type="molecule type" value="Genomic_DNA"/>
</dbReference>
<dbReference type="FunFam" id="2.40.30.170:FF:000010">
    <property type="entry name" value="Efflux RND transporter periplasmic adaptor subunit"/>
    <property type="match status" value="1"/>
</dbReference>
<dbReference type="Pfam" id="PF25975">
    <property type="entry name" value="CzcB_C"/>
    <property type="match status" value="1"/>
</dbReference>
<reference evidence="11 12" key="1">
    <citation type="submission" date="2019-11" db="EMBL/GenBank/DDBJ databases">
        <title>Whole-genome sequence of Rhodoplanes serenus DSM 18633, type strain.</title>
        <authorList>
            <person name="Kyndt J.A."/>
            <person name="Meyer T.E."/>
        </authorList>
    </citation>
    <scope>NUCLEOTIDE SEQUENCE [LARGE SCALE GENOMIC DNA]</scope>
    <source>
        <strain evidence="11 12">DSM 18633</strain>
    </source>
</reference>
<dbReference type="GO" id="GO:0046914">
    <property type="term" value="F:transition metal ion binding"/>
    <property type="evidence" value="ECO:0007669"/>
    <property type="project" value="TreeGrafter"/>
</dbReference>
<comment type="similarity">
    <text evidence="1">Belongs to the membrane fusion protein (MFP) (TC 8.A.1) family.</text>
</comment>
<evidence type="ECO:0000256" key="8">
    <source>
        <dbReference type="SAM" id="Phobius"/>
    </source>
</evidence>
<evidence type="ECO:0000256" key="2">
    <source>
        <dbReference type="ARBA" id="ARBA00022448"/>
    </source>
</evidence>
<sequence>MRLRLEAVGGKPPRAERQERSRWCARASARARAGPRRQQPGERSEDIVIRRRTGVRALRAIGWRAQAAVIVLALGIGAVGATTWLSSHQVGKATAPMPVVTTKPDGRLYRPKDAEWSALAVRPVVEHAFSPDYATEGKILVNEDRSTPIFSPYAGRVTRLFAKAGDAIQPGQPLFVVEATDMVSAQNDFIAAATGMNKARSALELAQITEKRSRDLYDAKAAPLKDLQQAQAMLIAAQNDMRSADTALEAARNRLRILGRSDDDIRTFQGSGRINPDTPVSAPLGGTVVARKVGPGQYVSAGAGDPVFVVGDLSTVWLTAYVRETDIGKVRLGQEVAFTVLAYPDRVFRSTVDYVAAAVDPVSRRLMVRATVDNGDGLLKPEMFANVTLRLRPEVVAAAVPKEALIYEGSAVHAWVARHDGAIELRPVRTGLSDGRLVEVTDGLRAGEQIVVRGSLFIDRLASGS</sequence>
<dbReference type="InterPro" id="IPR058792">
    <property type="entry name" value="Beta-barrel_RND_2"/>
</dbReference>
<dbReference type="PANTHER" id="PTHR30097:SF15">
    <property type="entry name" value="CATION EFFLUX SYSTEM PROTEIN CUSB"/>
    <property type="match status" value="1"/>
</dbReference>
<dbReference type="Proteomes" id="UP000438991">
    <property type="component" value="Unassembled WGS sequence"/>
</dbReference>
<dbReference type="FunFam" id="2.40.420.20:FF:000006">
    <property type="entry name" value="RND family efflux transporter MFP subunit"/>
    <property type="match status" value="1"/>
</dbReference>
<dbReference type="GO" id="GO:0016020">
    <property type="term" value="C:membrane"/>
    <property type="evidence" value="ECO:0007669"/>
    <property type="project" value="InterPro"/>
</dbReference>
<evidence type="ECO:0000256" key="4">
    <source>
        <dbReference type="ARBA" id="ARBA00043263"/>
    </source>
</evidence>
<feature type="domain" description="CusB-like beta-barrel" evidence="9">
    <location>
        <begin position="315"/>
        <end position="390"/>
    </location>
</feature>
<evidence type="ECO:0000256" key="6">
    <source>
        <dbReference type="SAM" id="Coils"/>
    </source>
</evidence>
<feature type="compositionally biased region" description="Low complexity" evidence="7">
    <location>
        <begin position="24"/>
        <end position="38"/>
    </location>
</feature>
<keyword evidence="3" id="KW-0862">Zinc</keyword>
<evidence type="ECO:0000259" key="10">
    <source>
        <dbReference type="Pfam" id="PF25975"/>
    </source>
</evidence>
<dbReference type="GO" id="GO:0060003">
    <property type="term" value="P:copper ion export"/>
    <property type="evidence" value="ECO:0007669"/>
    <property type="project" value="TreeGrafter"/>
</dbReference>
<evidence type="ECO:0000256" key="7">
    <source>
        <dbReference type="SAM" id="MobiDB-lite"/>
    </source>
</evidence>
<dbReference type="InterPro" id="IPR058649">
    <property type="entry name" value="CzcB_C"/>
</dbReference>
<dbReference type="PANTHER" id="PTHR30097">
    <property type="entry name" value="CATION EFFLUX SYSTEM PROTEIN CUSB"/>
    <property type="match status" value="1"/>
</dbReference>
<dbReference type="NCBIfam" id="TIGR01730">
    <property type="entry name" value="RND_mfp"/>
    <property type="match status" value="1"/>
</dbReference>
<dbReference type="Gene3D" id="2.40.50.100">
    <property type="match status" value="1"/>
</dbReference>
<dbReference type="AlphaFoldDB" id="A0A9X5AQB6"/>
<name>A0A9X5AQB6_9BRAD</name>
<dbReference type="InterPro" id="IPR051909">
    <property type="entry name" value="MFP_Cation_Efflux"/>
</dbReference>
<evidence type="ECO:0000259" key="9">
    <source>
        <dbReference type="Pfam" id="PF25954"/>
    </source>
</evidence>
<feature type="compositionally biased region" description="Basic and acidic residues" evidence="7">
    <location>
        <begin position="13"/>
        <end position="22"/>
    </location>
</feature>
<keyword evidence="8" id="KW-0812">Transmembrane</keyword>
<keyword evidence="4" id="KW-0105">Cadmium resistance</keyword>
<keyword evidence="8" id="KW-0472">Membrane</keyword>
<feature type="coiled-coil region" evidence="6">
    <location>
        <begin position="227"/>
        <end position="254"/>
    </location>
</feature>
<feature type="transmembrane region" description="Helical" evidence="8">
    <location>
        <begin position="61"/>
        <end position="85"/>
    </location>
</feature>
<dbReference type="GO" id="GO:0030288">
    <property type="term" value="C:outer membrane-bounded periplasmic space"/>
    <property type="evidence" value="ECO:0007669"/>
    <property type="project" value="TreeGrafter"/>
</dbReference>
<dbReference type="Gene3D" id="2.40.420.20">
    <property type="match status" value="1"/>
</dbReference>
<keyword evidence="6" id="KW-0175">Coiled coil</keyword>
<dbReference type="GO" id="GO:0022857">
    <property type="term" value="F:transmembrane transporter activity"/>
    <property type="evidence" value="ECO:0007669"/>
    <property type="project" value="InterPro"/>
</dbReference>
<protein>
    <submittedName>
        <fullName evidence="11">Efflux RND transporter periplasmic adaptor subunit</fullName>
    </submittedName>
</protein>
<evidence type="ECO:0000256" key="3">
    <source>
        <dbReference type="ARBA" id="ARBA00022833"/>
    </source>
</evidence>
<accession>A0A9X5AQB6</accession>
<evidence type="ECO:0000313" key="11">
    <source>
        <dbReference type="EMBL" id="MTW14836.1"/>
    </source>
</evidence>
<evidence type="ECO:0000256" key="1">
    <source>
        <dbReference type="ARBA" id="ARBA00009477"/>
    </source>
</evidence>
<evidence type="ECO:0000313" key="12">
    <source>
        <dbReference type="Proteomes" id="UP000438991"/>
    </source>
</evidence>
<keyword evidence="2" id="KW-0813">Transport</keyword>
<dbReference type="GO" id="GO:0015679">
    <property type="term" value="P:plasma membrane copper ion transport"/>
    <property type="evidence" value="ECO:0007669"/>
    <property type="project" value="TreeGrafter"/>
</dbReference>